<dbReference type="STRING" id="421531.IX38_08890"/>
<evidence type="ECO:0000256" key="8">
    <source>
        <dbReference type="ARBA" id="ARBA00022692"/>
    </source>
</evidence>
<keyword evidence="20" id="KW-1185">Reference proteome</keyword>
<keyword evidence="6" id="KW-0597">Phosphoprotein</keyword>
<dbReference type="SMART" id="SM00304">
    <property type="entry name" value="HAMP"/>
    <property type="match status" value="1"/>
</dbReference>
<dbReference type="SUPFAM" id="SSF47384">
    <property type="entry name" value="Homodimeric domain of signal transducing histidine kinase"/>
    <property type="match status" value="1"/>
</dbReference>
<evidence type="ECO:0000256" key="15">
    <source>
        <dbReference type="SAM" id="Phobius"/>
    </source>
</evidence>
<dbReference type="InterPro" id="IPR000014">
    <property type="entry name" value="PAS"/>
</dbReference>
<dbReference type="Pfam" id="PF00989">
    <property type="entry name" value="PAS"/>
    <property type="match status" value="1"/>
</dbReference>
<dbReference type="SMART" id="SM00387">
    <property type="entry name" value="HATPase_c"/>
    <property type="match status" value="1"/>
</dbReference>
<dbReference type="CDD" id="cd00082">
    <property type="entry name" value="HisKA"/>
    <property type="match status" value="1"/>
</dbReference>
<feature type="domain" description="HAMP" evidence="18">
    <location>
        <begin position="166"/>
        <end position="218"/>
    </location>
</feature>
<dbReference type="InterPro" id="IPR003594">
    <property type="entry name" value="HATPase_dom"/>
</dbReference>
<dbReference type="Gene3D" id="3.30.450.20">
    <property type="entry name" value="PAS domain"/>
    <property type="match status" value="1"/>
</dbReference>
<evidence type="ECO:0000256" key="9">
    <source>
        <dbReference type="ARBA" id="ARBA00022741"/>
    </source>
</evidence>
<evidence type="ECO:0000256" key="7">
    <source>
        <dbReference type="ARBA" id="ARBA00022679"/>
    </source>
</evidence>
<evidence type="ECO:0000256" key="11">
    <source>
        <dbReference type="ARBA" id="ARBA00022840"/>
    </source>
</evidence>
<dbReference type="GO" id="GO:0005886">
    <property type="term" value="C:plasma membrane"/>
    <property type="evidence" value="ECO:0007669"/>
    <property type="project" value="UniProtKB-SubCell"/>
</dbReference>
<dbReference type="PROSITE" id="PS50885">
    <property type="entry name" value="HAMP"/>
    <property type="match status" value="1"/>
</dbReference>
<dbReference type="InterPro" id="IPR035965">
    <property type="entry name" value="PAS-like_dom_sf"/>
</dbReference>
<dbReference type="FunFam" id="3.30.565.10:FF:000023">
    <property type="entry name" value="PAS domain-containing sensor histidine kinase"/>
    <property type="match status" value="1"/>
</dbReference>
<dbReference type="GO" id="GO:0006355">
    <property type="term" value="P:regulation of DNA-templated transcription"/>
    <property type="evidence" value="ECO:0007669"/>
    <property type="project" value="InterPro"/>
</dbReference>
<name>A0A085ZTP0_9FLAO</name>
<comment type="caution">
    <text evidence="19">The sequence shown here is derived from an EMBL/GenBank/DDBJ whole genome shotgun (WGS) entry which is preliminary data.</text>
</comment>
<evidence type="ECO:0000256" key="1">
    <source>
        <dbReference type="ARBA" id="ARBA00000085"/>
    </source>
</evidence>
<evidence type="ECO:0000259" key="16">
    <source>
        <dbReference type="PROSITE" id="PS50109"/>
    </source>
</evidence>
<protein>
    <recommendedName>
        <fullName evidence="4">histidine kinase</fullName>
        <ecNumber evidence="4">2.7.13.3</ecNumber>
    </recommendedName>
</protein>
<dbReference type="Pfam" id="PF02518">
    <property type="entry name" value="HATPase_c"/>
    <property type="match status" value="1"/>
</dbReference>
<evidence type="ECO:0000313" key="19">
    <source>
        <dbReference type="EMBL" id="KFF07804.1"/>
    </source>
</evidence>
<evidence type="ECO:0000256" key="13">
    <source>
        <dbReference type="ARBA" id="ARBA00023012"/>
    </source>
</evidence>
<dbReference type="SUPFAM" id="SSF158472">
    <property type="entry name" value="HAMP domain-like"/>
    <property type="match status" value="1"/>
</dbReference>
<dbReference type="RefSeq" id="WP_034703812.1">
    <property type="nucleotide sequence ID" value="NZ_JPRO01000005.1"/>
</dbReference>
<dbReference type="OrthoDB" id="9813151at2"/>
<dbReference type="Gene3D" id="6.10.340.10">
    <property type="match status" value="1"/>
</dbReference>
<proteinExistence type="predicted"/>
<gene>
    <name evidence="19" type="ORF">IX38_08890</name>
</gene>
<dbReference type="eggNOG" id="COG5002">
    <property type="taxonomic scope" value="Bacteria"/>
</dbReference>
<keyword evidence="11" id="KW-0067">ATP-binding</keyword>
<organism evidence="19 20">
    <name type="scientific">Chryseobacterium luteum</name>
    <dbReference type="NCBI Taxonomy" id="421531"/>
    <lineage>
        <taxon>Bacteria</taxon>
        <taxon>Pseudomonadati</taxon>
        <taxon>Bacteroidota</taxon>
        <taxon>Flavobacteriia</taxon>
        <taxon>Flavobacteriales</taxon>
        <taxon>Weeksellaceae</taxon>
        <taxon>Chryseobacterium group</taxon>
        <taxon>Chryseobacterium</taxon>
    </lineage>
</organism>
<evidence type="ECO:0000256" key="4">
    <source>
        <dbReference type="ARBA" id="ARBA00012438"/>
    </source>
</evidence>
<evidence type="ECO:0000256" key="2">
    <source>
        <dbReference type="ARBA" id="ARBA00004141"/>
    </source>
</evidence>
<comment type="catalytic activity">
    <reaction evidence="1">
        <text>ATP + protein L-histidine = ADP + protein N-phospho-L-histidine.</text>
        <dbReference type="EC" id="2.7.13.3"/>
    </reaction>
</comment>
<evidence type="ECO:0000256" key="10">
    <source>
        <dbReference type="ARBA" id="ARBA00022777"/>
    </source>
</evidence>
<dbReference type="PANTHER" id="PTHR42878:SF7">
    <property type="entry name" value="SENSOR HISTIDINE KINASE GLRK"/>
    <property type="match status" value="1"/>
</dbReference>
<reference evidence="19 20" key="1">
    <citation type="submission" date="2014-07" db="EMBL/GenBank/DDBJ databases">
        <title>Genome of Chryseobacterium luteum DSM 18605.</title>
        <authorList>
            <person name="Stropko S.J."/>
            <person name="Pipes S.E."/>
            <person name="Newman J.D."/>
        </authorList>
    </citation>
    <scope>NUCLEOTIDE SEQUENCE [LARGE SCALE GENOMIC DNA]</scope>
    <source>
        <strain evidence="19 20">DSM 18605</strain>
    </source>
</reference>
<keyword evidence="13" id="KW-0902">Two-component regulatory system</keyword>
<keyword evidence="9" id="KW-0547">Nucleotide-binding</keyword>
<dbReference type="PROSITE" id="PS50109">
    <property type="entry name" value="HIS_KIN"/>
    <property type="match status" value="1"/>
</dbReference>
<evidence type="ECO:0000259" key="17">
    <source>
        <dbReference type="PROSITE" id="PS50112"/>
    </source>
</evidence>
<dbReference type="SMART" id="SM00091">
    <property type="entry name" value="PAS"/>
    <property type="match status" value="1"/>
</dbReference>
<accession>A0A085ZTP0</accession>
<dbReference type="PANTHER" id="PTHR42878">
    <property type="entry name" value="TWO-COMPONENT HISTIDINE KINASE"/>
    <property type="match status" value="1"/>
</dbReference>
<feature type="transmembrane region" description="Helical" evidence="15">
    <location>
        <begin position="142"/>
        <end position="164"/>
    </location>
</feature>
<dbReference type="PRINTS" id="PR00344">
    <property type="entry name" value="BCTRLSENSOR"/>
</dbReference>
<dbReference type="InterPro" id="IPR003660">
    <property type="entry name" value="HAMP_dom"/>
</dbReference>
<dbReference type="Gene3D" id="3.30.565.10">
    <property type="entry name" value="Histidine kinase-like ATPase, C-terminal domain"/>
    <property type="match status" value="1"/>
</dbReference>
<evidence type="ECO:0000256" key="6">
    <source>
        <dbReference type="ARBA" id="ARBA00022553"/>
    </source>
</evidence>
<keyword evidence="14 15" id="KW-0472">Membrane</keyword>
<keyword evidence="8 15" id="KW-0812">Transmembrane</keyword>
<keyword evidence="12 15" id="KW-1133">Transmembrane helix</keyword>
<feature type="domain" description="PAS" evidence="17">
    <location>
        <begin position="227"/>
        <end position="273"/>
    </location>
</feature>
<dbReference type="Proteomes" id="UP000028703">
    <property type="component" value="Unassembled WGS sequence"/>
</dbReference>
<dbReference type="SUPFAM" id="SSF55874">
    <property type="entry name" value="ATPase domain of HSP90 chaperone/DNA topoisomerase II/histidine kinase"/>
    <property type="match status" value="1"/>
</dbReference>
<dbReference type="Pfam" id="PF00672">
    <property type="entry name" value="HAMP"/>
    <property type="match status" value="1"/>
</dbReference>
<dbReference type="SUPFAM" id="SSF55785">
    <property type="entry name" value="PYP-like sensor domain (PAS domain)"/>
    <property type="match status" value="1"/>
</dbReference>
<dbReference type="GO" id="GO:0007234">
    <property type="term" value="P:osmosensory signaling via phosphorelay pathway"/>
    <property type="evidence" value="ECO:0007669"/>
    <property type="project" value="TreeGrafter"/>
</dbReference>
<sequence length="576" mass="65206">MKLKTKLTLGVGLLFLLIVLLSVIGSVYINKLKSETEKILTANYNSLEFSKNMLLALDKISTDSAIAVNDFQKNNKLQEKNLTESGEKEATQSLNLHFNSYLKQASPEKEKLIREDLAKIMSLNMKGIERKSDIAVVTAGNATFWIVSLGTVCFLIAFILLFNLPQAIAEPINQLTFSIRQIAAKNYNERVHFKGGEEFSSLADSFNTMAEKLQEYESSSLSKQLMDKKRIETLVNNMHDAVIGLDENHFIYMINDEALKITNLHKEDIIGKTAHEVAVNNDLMRQLLKNIDHPVKEPIKIVRDHKENYFEQDIIPINIVKTGEKETKYIGKVILLRNITPFKELDFAKTNFIATISHELKTPISAIKMGVQLLGNQKFGELNDQQKELLKGINDDGQRLLNITGELLNLSQVETGNIRMTVEKCSPQEVVQTAVKNVEKLAEQKNILINTEYLISNNDFVAADFDKTVWVMNNFLTNAVKHSFQDENIRILVEKTDSMIQFSITDTGSGIDEKYHRQIFDRYFQVPGEHQNGTGLGLAISKNFIEKQNGEIGVKSSPNQGSTFYFRLPMISTDFK</sequence>
<evidence type="ECO:0000256" key="3">
    <source>
        <dbReference type="ARBA" id="ARBA00004236"/>
    </source>
</evidence>
<dbReference type="InterPro" id="IPR036890">
    <property type="entry name" value="HATPase_C_sf"/>
</dbReference>
<dbReference type="CDD" id="cd00130">
    <property type="entry name" value="PAS"/>
    <property type="match status" value="1"/>
</dbReference>
<keyword evidence="5" id="KW-1003">Cell membrane</keyword>
<dbReference type="CDD" id="cd06225">
    <property type="entry name" value="HAMP"/>
    <property type="match status" value="1"/>
</dbReference>
<evidence type="ECO:0000313" key="20">
    <source>
        <dbReference type="Proteomes" id="UP000028703"/>
    </source>
</evidence>
<evidence type="ECO:0000256" key="5">
    <source>
        <dbReference type="ARBA" id="ARBA00022475"/>
    </source>
</evidence>
<evidence type="ECO:0000259" key="18">
    <source>
        <dbReference type="PROSITE" id="PS50885"/>
    </source>
</evidence>
<keyword evidence="7" id="KW-0808">Transferase</keyword>
<dbReference type="Gene3D" id="1.10.287.130">
    <property type="match status" value="1"/>
</dbReference>
<dbReference type="InterPro" id="IPR050351">
    <property type="entry name" value="BphY/WalK/GraS-like"/>
</dbReference>
<keyword evidence="10 19" id="KW-0418">Kinase</keyword>
<comment type="subcellular location">
    <subcellularLocation>
        <location evidence="3">Cell membrane</location>
    </subcellularLocation>
    <subcellularLocation>
        <location evidence="2">Membrane</location>
        <topology evidence="2">Multi-pass membrane protein</topology>
    </subcellularLocation>
</comment>
<dbReference type="PROSITE" id="PS50112">
    <property type="entry name" value="PAS"/>
    <property type="match status" value="1"/>
</dbReference>
<dbReference type="GO" id="GO:0000155">
    <property type="term" value="F:phosphorelay sensor kinase activity"/>
    <property type="evidence" value="ECO:0007669"/>
    <property type="project" value="InterPro"/>
</dbReference>
<evidence type="ECO:0000256" key="12">
    <source>
        <dbReference type="ARBA" id="ARBA00022989"/>
    </source>
</evidence>
<dbReference type="GO" id="GO:0000156">
    <property type="term" value="F:phosphorelay response regulator activity"/>
    <property type="evidence" value="ECO:0007669"/>
    <property type="project" value="TreeGrafter"/>
</dbReference>
<dbReference type="InterPro" id="IPR013767">
    <property type="entry name" value="PAS_fold"/>
</dbReference>
<dbReference type="EMBL" id="JPRO01000005">
    <property type="protein sequence ID" value="KFF07804.1"/>
    <property type="molecule type" value="Genomic_DNA"/>
</dbReference>
<dbReference type="GO" id="GO:0005524">
    <property type="term" value="F:ATP binding"/>
    <property type="evidence" value="ECO:0007669"/>
    <property type="project" value="UniProtKB-KW"/>
</dbReference>
<dbReference type="InterPro" id="IPR005467">
    <property type="entry name" value="His_kinase_dom"/>
</dbReference>
<evidence type="ECO:0000256" key="14">
    <source>
        <dbReference type="ARBA" id="ARBA00023136"/>
    </source>
</evidence>
<dbReference type="SMART" id="SM00388">
    <property type="entry name" value="HisKA"/>
    <property type="match status" value="1"/>
</dbReference>
<feature type="domain" description="Histidine kinase" evidence="16">
    <location>
        <begin position="355"/>
        <end position="572"/>
    </location>
</feature>
<dbReference type="EC" id="2.7.13.3" evidence="4"/>
<dbReference type="Pfam" id="PF00512">
    <property type="entry name" value="HisKA"/>
    <property type="match status" value="1"/>
</dbReference>
<dbReference type="InterPro" id="IPR036097">
    <property type="entry name" value="HisK_dim/P_sf"/>
</dbReference>
<dbReference type="AlphaFoldDB" id="A0A085ZTP0"/>
<dbReference type="InterPro" id="IPR004358">
    <property type="entry name" value="Sig_transdc_His_kin-like_C"/>
</dbReference>
<dbReference type="GO" id="GO:0030295">
    <property type="term" value="F:protein kinase activator activity"/>
    <property type="evidence" value="ECO:0007669"/>
    <property type="project" value="TreeGrafter"/>
</dbReference>
<dbReference type="InterPro" id="IPR003661">
    <property type="entry name" value="HisK_dim/P_dom"/>
</dbReference>